<dbReference type="SUPFAM" id="SSF51735">
    <property type="entry name" value="NAD(P)-binding Rossmann-fold domains"/>
    <property type="match status" value="1"/>
</dbReference>
<sequence>MAHTALVLGATGAIGSELAKKLFASGWQIRALHRAPEIPAGQHPAYDWRRGDAMNRAEVVDAARGASLIVHAVNPPGYRGWAERVLPMIDNTIAAARTADARIILPGTVYNYGPDAFPLIAEDAPQNPVTRKGAIRVSLEHRLATAAENEGVRSLIVRAGDYFGGPPANNWFHALVGPRRPPRGIRYPGRQGVGHQWAYVPDVAETMLRLATAENQLPVFARYHMRGHWDEDGTRMITAIRAAAGTHLPIRHFPWWSLRILGLAWETGRELRELRYLWQRSIRLDNTALLSHLGSEPHTPWPQAVAHALQASDDKAAAR</sequence>
<dbReference type="Pfam" id="PF01370">
    <property type="entry name" value="Epimerase"/>
    <property type="match status" value="1"/>
</dbReference>
<dbReference type="Gene3D" id="3.40.50.720">
    <property type="entry name" value="NAD(P)-binding Rossmann-like Domain"/>
    <property type="match status" value="1"/>
</dbReference>
<dbReference type="AlphaFoldDB" id="A0A084IG58"/>
<name>A0A084IG58_SALHC</name>
<feature type="domain" description="NAD-dependent epimerase/dehydratase" evidence="1">
    <location>
        <begin position="5"/>
        <end position="215"/>
    </location>
</feature>
<proteinExistence type="predicted"/>
<dbReference type="OrthoDB" id="112777at2"/>
<dbReference type="PANTHER" id="PTHR48079">
    <property type="entry name" value="PROTEIN YEEZ"/>
    <property type="match status" value="1"/>
</dbReference>
<gene>
    <name evidence="2" type="ORF">C41B8_18682</name>
</gene>
<dbReference type="Proteomes" id="UP000028302">
    <property type="component" value="Unassembled WGS sequence"/>
</dbReference>
<dbReference type="InterPro" id="IPR001509">
    <property type="entry name" value="Epimerase_deHydtase"/>
</dbReference>
<dbReference type="GO" id="GO:0004029">
    <property type="term" value="F:aldehyde dehydrogenase (NAD+) activity"/>
    <property type="evidence" value="ECO:0007669"/>
    <property type="project" value="TreeGrafter"/>
</dbReference>
<evidence type="ECO:0000259" key="1">
    <source>
        <dbReference type="Pfam" id="PF01370"/>
    </source>
</evidence>
<dbReference type="InterPro" id="IPR051783">
    <property type="entry name" value="NAD(P)-dependent_oxidoreduct"/>
</dbReference>
<dbReference type="InterPro" id="IPR036291">
    <property type="entry name" value="NAD(P)-bd_dom_sf"/>
</dbReference>
<keyword evidence="3" id="KW-1185">Reference proteome</keyword>
<protein>
    <recommendedName>
        <fullName evidence="1">NAD-dependent epimerase/dehydratase domain-containing protein</fullName>
    </recommendedName>
</protein>
<accession>A0A084IG58</accession>
<dbReference type="EMBL" id="APNK01000062">
    <property type="protein sequence ID" value="KEZ75692.1"/>
    <property type="molecule type" value="Genomic_DNA"/>
</dbReference>
<dbReference type="PATRIC" id="fig|1304275.5.peg.3813"/>
<evidence type="ECO:0000313" key="2">
    <source>
        <dbReference type="EMBL" id="KEZ75692.1"/>
    </source>
</evidence>
<dbReference type="RefSeq" id="WP_037341763.1">
    <property type="nucleotide sequence ID" value="NZ_APNK01000062.1"/>
</dbReference>
<dbReference type="PANTHER" id="PTHR48079:SF6">
    <property type="entry name" value="NAD(P)-BINDING DOMAIN-CONTAINING PROTEIN-RELATED"/>
    <property type="match status" value="1"/>
</dbReference>
<dbReference type="eggNOG" id="COG0451">
    <property type="taxonomic scope" value="Bacteria"/>
</dbReference>
<dbReference type="STRING" id="1304275.C41B8_18682"/>
<dbReference type="GO" id="GO:0005737">
    <property type="term" value="C:cytoplasm"/>
    <property type="evidence" value="ECO:0007669"/>
    <property type="project" value="TreeGrafter"/>
</dbReference>
<organism evidence="2 3">
    <name type="scientific">Salinisphaera hydrothermalis (strain C41B8)</name>
    <dbReference type="NCBI Taxonomy" id="1304275"/>
    <lineage>
        <taxon>Bacteria</taxon>
        <taxon>Pseudomonadati</taxon>
        <taxon>Pseudomonadota</taxon>
        <taxon>Gammaproteobacteria</taxon>
        <taxon>Salinisphaerales</taxon>
        <taxon>Salinisphaeraceae</taxon>
        <taxon>Salinisphaera</taxon>
    </lineage>
</organism>
<evidence type="ECO:0000313" key="3">
    <source>
        <dbReference type="Proteomes" id="UP000028302"/>
    </source>
</evidence>
<reference evidence="2 3" key="1">
    <citation type="submission" date="2013-03" db="EMBL/GenBank/DDBJ databases">
        <title>Salinisphaera hydrothermalis C41B8 Genome Sequencing.</title>
        <authorList>
            <person name="Li C."/>
            <person name="Lai Q."/>
            <person name="Shao Z."/>
        </authorList>
    </citation>
    <scope>NUCLEOTIDE SEQUENCE [LARGE SCALE GENOMIC DNA]</scope>
    <source>
        <strain evidence="2 3">C41B8</strain>
    </source>
</reference>
<comment type="caution">
    <text evidence="2">The sequence shown here is derived from an EMBL/GenBank/DDBJ whole genome shotgun (WGS) entry which is preliminary data.</text>
</comment>